<evidence type="ECO:0000313" key="1">
    <source>
        <dbReference type="EMBL" id="VFU18838.1"/>
    </source>
</evidence>
<reference evidence="1" key="1">
    <citation type="submission" date="2019-03" db="EMBL/GenBank/DDBJ databases">
        <authorList>
            <person name="Hao L."/>
        </authorList>
    </citation>
    <scope>NUCLEOTIDE SEQUENCE</scope>
</reference>
<proteinExistence type="predicted"/>
<accession>A0A485MCS9</accession>
<dbReference type="AlphaFoldDB" id="A0A485MCS9"/>
<name>A0A485MCS9_9ZZZZ</name>
<organism evidence="1">
    <name type="scientific">anaerobic digester metagenome</name>
    <dbReference type="NCBI Taxonomy" id="1263854"/>
    <lineage>
        <taxon>unclassified sequences</taxon>
        <taxon>metagenomes</taxon>
        <taxon>ecological metagenomes</taxon>
    </lineage>
</organism>
<dbReference type="EMBL" id="CAADRM010000158">
    <property type="protein sequence ID" value="VFU18838.1"/>
    <property type="molecule type" value="Genomic_DNA"/>
</dbReference>
<gene>
    <name evidence="1" type="ORF">SCFA_90042</name>
</gene>
<protein>
    <submittedName>
        <fullName evidence="1">Uncharacterized protein</fullName>
    </submittedName>
</protein>
<sequence>MNIDFTCSNKFSYRNYSFGIDESIFALKKLDFKPYYSRDKYS</sequence>